<protein>
    <submittedName>
        <fullName evidence="1">Uncharacterized protein</fullName>
    </submittedName>
</protein>
<feature type="non-terminal residue" evidence="1">
    <location>
        <position position="1"/>
    </location>
</feature>
<dbReference type="Proteomes" id="UP000010296">
    <property type="component" value="Unassembled WGS sequence"/>
</dbReference>
<name>E6LJ61_ENTI1</name>
<accession>E6LJ61</accession>
<dbReference type="EMBL" id="AEPV01000154">
    <property type="protein sequence ID" value="EFU72762.1"/>
    <property type="molecule type" value="Genomic_DNA"/>
</dbReference>
<reference evidence="1 2" key="1">
    <citation type="submission" date="2010-12" db="EMBL/GenBank/DDBJ databases">
        <authorList>
            <person name="Muzny D."/>
            <person name="Qin X."/>
            <person name="Deng J."/>
            <person name="Jiang H."/>
            <person name="Liu Y."/>
            <person name="Qu J."/>
            <person name="Song X.-Z."/>
            <person name="Zhang L."/>
            <person name="Thornton R."/>
            <person name="Coyle M."/>
            <person name="Francisco L."/>
            <person name="Jackson L."/>
            <person name="Javaid M."/>
            <person name="Korchina V."/>
            <person name="Kovar C."/>
            <person name="Mata R."/>
            <person name="Mathew T."/>
            <person name="Ngo R."/>
            <person name="Nguyen L."/>
            <person name="Nguyen N."/>
            <person name="Okwuonu G."/>
            <person name="Ongeri F."/>
            <person name="Pham C."/>
            <person name="Simmons D."/>
            <person name="Wilczek-Boney K."/>
            <person name="Hale W."/>
            <person name="Jakkamsetti A."/>
            <person name="Pham P."/>
            <person name="Ruth R."/>
            <person name="San Lucas F."/>
            <person name="Warren J."/>
            <person name="Zhang J."/>
            <person name="Zhao Z."/>
            <person name="Zhou C."/>
            <person name="Zhu D."/>
            <person name="Lee S."/>
            <person name="Bess C."/>
            <person name="Blankenburg K."/>
            <person name="Forbes L."/>
            <person name="Fu Q."/>
            <person name="Gubbala S."/>
            <person name="Hirani K."/>
            <person name="Jayaseelan J.C."/>
            <person name="Lara F."/>
            <person name="Munidasa M."/>
            <person name="Palculict T."/>
            <person name="Patil S."/>
            <person name="Pu L.-L."/>
            <person name="Saada N."/>
            <person name="Tang L."/>
            <person name="Weissenberger G."/>
            <person name="Zhu Y."/>
            <person name="Hemphill L."/>
            <person name="Shang Y."/>
            <person name="Youmans B."/>
            <person name="Ayvaz T."/>
            <person name="Ross M."/>
            <person name="Santibanez J."/>
            <person name="Aqrawi P."/>
            <person name="Gross S."/>
            <person name="Joshi V."/>
            <person name="Fowler G."/>
            <person name="Nazareth L."/>
            <person name="Reid J."/>
            <person name="Worley K."/>
            <person name="Petrosino J."/>
            <person name="Highlander S."/>
            <person name="Gibbs R."/>
        </authorList>
    </citation>
    <scope>NUCLEOTIDE SEQUENCE [LARGE SCALE GENOMIC DNA]</scope>
    <source>
        <strain evidence="2">DSM 15952 / CCUG 50447 / LMG 22039 / TP 1.5</strain>
    </source>
</reference>
<dbReference type="HOGENOM" id="CLU_2837096_0_0_9"/>
<comment type="caution">
    <text evidence="1">The sequence shown here is derived from an EMBL/GenBank/DDBJ whole genome shotgun (WGS) entry which is preliminary data.</text>
</comment>
<sequence length="65" mass="7642">LLLPKILHNVLPLTPLELFTKKLISEPSNALLYFVILSLTPFHFSKYYFMLSINCIDHIILHLKY</sequence>
<gene>
    <name evidence="1" type="ORF">HMPREF9088_2401</name>
</gene>
<evidence type="ECO:0000313" key="2">
    <source>
        <dbReference type="Proteomes" id="UP000010296"/>
    </source>
</evidence>
<keyword evidence="2" id="KW-1185">Reference proteome</keyword>
<evidence type="ECO:0000313" key="1">
    <source>
        <dbReference type="EMBL" id="EFU72762.1"/>
    </source>
</evidence>
<dbReference type="AlphaFoldDB" id="E6LJ61"/>
<proteinExistence type="predicted"/>
<organism evidence="1 2">
    <name type="scientific">Enterococcus italicus (strain DSM 15952 / CCUG 50447 / LMG 22039 / TP 1.5)</name>
    <dbReference type="NCBI Taxonomy" id="888064"/>
    <lineage>
        <taxon>Bacteria</taxon>
        <taxon>Bacillati</taxon>
        <taxon>Bacillota</taxon>
        <taxon>Bacilli</taxon>
        <taxon>Lactobacillales</taxon>
        <taxon>Enterococcaceae</taxon>
        <taxon>Enterococcus</taxon>
    </lineage>
</organism>